<evidence type="ECO:0000313" key="10">
    <source>
        <dbReference type="Proteomes" id="UP000053660"/>
    </source>
</evidence>
<evidence type="ECO:0000259" key="8">
    <source>
        <dbReference type="Pfam" id="PF17189"/>
    </source>
</evidence>
<dbReference type="Gene3D" id="3.20.20.80">
    <property type="entry name" value="Glycosidases"/>
    <property type="match status" value="1"/>
</dbReference>
<keyword evidence="6" id="KW-0746">Sphingolipid metabolism</keyword>
<protein>
    <recommendedName>
        <fullName evidence="3 6">Glucosylceramidase</fullName>
        <ecNumber evidence="3 6">3.2.1.45</ecNumber>
    </recommendedName>
</protein>
<dbReference type="InterPro" id="IPR017853">
    <property type="entry name" value="GH"/>
</dbReference>
<dbReference type="Pfam" id="PF02055">
    <property type="entry name" value="Glyco_hydro_30"/>
    <property type="match status" value="1"/>
</dbReference>
<sequence length="156" mass="17524">MRSCNAAVFTMRLSPPPAPLDRTLDLNNFVAGWVDWNICLDEKGGPTWVNNNLDSPIIVNAAADKFYKQPMFYAMGHLSKFIKPDSARISAKVTGKQSVLATAFTCQGRRTLVLLNKHDSSQDLLVTDSTTEHHIRLTVDPRCLVTVLWEKQQSYM</sequence>
<proteinExistence type="inferred from homology"/>
<keyword evidence="6" id="KW-0326">Glycosidase</keyword>
<dbReference type="GO" id="GO:0004348">
    <property type="term" value="F:glucosylceramidase activity"/>
    <property type="evidence" value="ECO:0007669"/>
    <property type="project" value="UniProtKB-EC"/>
</dbReference>
<dbReference type="InterPro" id="IPR001139">
    <property type="entry name" value="Glyco_hydro_30"/>
</dbReference>
<keyword evidence="6" id="KW-0443">Lipid metabolism</keyword>
<dbReference type="GO" id="GO:0016020">
    <property type="term" value="C:membrane"/>
    <property type="evidence" value="ECO:0007669"/>
    <property type="project" value="GOC"/>
</dbReference>
<gene>
    <name evidence="9" type="ORF">OESDEN_06080</name>
</gene>
<dbReference type="AlphaFoldDB" id="A0A0B1T9S3"/>
<dbReference type="InterPro" id="IPR033452">
    <property type="entry name" value="GH30_C"/>
</dbReference>
<evidence type="ECO:0000256" key="1">
    <source>
        <dbReference type="ARBA" id="ARBA00001013"/>
    </source>
</evidence>
<accession>A0A0B1T9S3</accession>
<dbReference type="SUPFAM" id="SSF51445">
    <property type="entry name" value="(Trans)glycosidases"/>
    <property type="match status" value="1"/>
</dbReference>
<dbReference type="Proteomes" id="UP000053660">
    <property type="component" value="Unassembled WGS sequence"/>
</dbReference>
<dbReference type="PANTHER" id="PTHR11069:SF23">
    <property type="entry name" value="LYSOSOMAL ACID GLUCOSYLCERAMIDASE"/>
    <property type="match status" value="1"/>
</dbReference>
<evidence type="ECO:0000313" key="9">
    <source>
        <dbReference type="EMBL" id="KHJ93994.1"/>
    </source>
</evidence>
<feature type="domain" description="Glycosyl hydrolase family 30 beta sandwich" evidence="8">
    <location>
        <begin position="85"/>
        <end position="147"/>
    </location>
</feature>
<dbReference type="Pfam" id="PF17189">
    <property type="entry name" value="Glyco_hydro_30C"/>
    <property type="match status" value="1"/>
</dbReference>
<dbReference type="GO" id="GO:0006680">
    <property type="term" value="P:glucosylceramide catabolic process"/>
    <property type="evidence" value="ECO:0007669"/>
    <property type="project" value="TreeGrafter"/>
</dbReference>
<reference evidence="9 10" key="1">
    <citation type="submission" date="2014-03" db="EMBL/GenBank/DDBJ databases">
        <title>Draft genome of the hookworm Oesophagostomum dentatum.</title>
        <authorList>
            <person name="Mitreva M."/>
        </authorList>
    </citation>
    <scope>NUCLEOTIDE SEQUENCE [LARGE SCALE GENOMIC DNA]</scope>
    <source>
        <strain evidence="9 10">OD-Hann</strain>
    </source>
</reference>
<dbReference type="InterPro" id="IPR013780">
    <property type="entry name" value="Glyco_hydro_b"/>
</dbReference>
<evidence type="ECO:0000256" key="3">
    <source>
        <dbReference type="ARBA" id="ARBA00012658"/>
    </source>
</evidence>
<dbReference type="Gene3D" id="2.60.40.1180">
    <property type="entry name" value="Golgi alpha-mannosidase II"/>
    <property type="match status" value="1"/>
</dbReference>
<keyword evidence="5 6" id="KW-0378">Hydrolase</keyword>
<name>A0A0B1T9S3_OESDE</name>
<evidence type="ECO:0000256" key="2">
    <source>
        <dbReference type="ARBA" id="ARBA00005382"/>
    </source>
</evidence>
<evidence type="ECO:0000259" key="7">
    <source>
        <dbReference type="Pfam" id="PF02055"/>
    </source>
</evidence>
<dbReference type="EMBL" id="KN550511">
    <property type="protein sequence ID" value="KHJ93994.1"/>
    <property type="molecule type" value="Genomic_DNA"/>
</dbReference>
<dbReference type="EC" id="3.2.1.45" evidence="3 6"/>
<comment type="catalytic activity">
    <reaction evidence="1">
        <text>a beta-D-glucosyl-(1&lt;-&gt;1')-N-acylsphing-4-enine + H2O = an N-acylsphing-4-enine + D-glucose</text>
        <dbReference type="Rhea" id="RHEA:13269"/>
        <dbReference type="ChEBI" id="CHEBI:4167"/>
        <dbReference type="ChEBI" id="CHEBI:15377"/>
        <dbReference type="ChEBI" id="CHEBI:22801"/>
        <dbReference type="ChEBI" id="CHEBI:52639"/>
        <dbReference type="EC" id="3.2.1.45"/>
    </reaction>
    <physiologicalReaction direction="left-to-right" evidence="1">
        <dbReference type="Rhea" id="RHEA:13270"/>
    </physiologicalReaction>
</comment>
<dbReference type="PANTHER" id="PTHR11069">
    <property type="entry name" value="GLUCOSYLCERAMIDASE"/>
    <property type="match status" value="1"/>
</dbReference>
<keyword evidence="10" id="KW-1185">Reference proteome</keyword>
<dbReference type="OrthoDB" id="2160638at2759"/>
<evidence type="ECO:0000256" key="6">
    <source>
        <dbReference type="RuleBase" id="RU361188"/>
    </source>
</evidence>
<dbReference type="InterPro" id="IPR033453">
    <property type="entry name" value="Glyco_hydro_30_TIM-barrel"/>
</dbReference>
<organism evidence="9 10">
    <name type="scientific">Oesophagostomum dentatum</name>
    <name type="common">Nodular worm</name>
    <dbReference type="NCBI Taxonomy" id="61180"/>
    <lineage>
        <taxon>Eukaryota</taxon>
        <taxon>Metazoa</taxon>
        <taxon>Ecdysozoa</taxon>
        <taxon>Nematoda</taxon>
        <taxon>Chromadorea</taxon>
        <taxon>Rhabditida</taxon>
        <taxon>Rhabditina</taxon>
        <taxon>Rhabditomorpha</taxon>
        <taxon>Strongyloidea</taxon>
        <taxon>Strongylidae</taxon>
        <taxon>Oesophagostomum</taxon>
    </lineage>
</organism>
<evidence type="ECO:0000256" key="5">
    <source>
        <dbReference type="ARBA" id="ARBA00022801"/>
    </source>
</evidence>
<feature type="domain" description="Glycosyl hydrolase family 30 TIM-barrel" evidence="7">
    <location>
        <begin position="25"/>
        <end position="82"/>
    </location>
</feature>
<keyword evidence="4" id="KW-0732">Signal</keyword>
<evidence type="ECO:0000256" key="4">
    <source>
        <dbReference type="ARBA" id="ARBA00022729"/>
    </source>
</evidence>
<comment type="similarity">
    <text evidence="2 6">Belongs to the glycosyl hydrolase 30 family.</text>
</comment>